<dbReference type="Pfam" id="PF00990">
    <property type="entry name" value="GGDEF"/>
    <property type="match status" value="1"/>
</dbReference>
<dbReference type="SMART" id="SM00448">
    <property type="entry name" value="REC"/>
    <property type="match status" value="1"/>
</dbReference>
<dbReference type="NCBIfam" id="TIGR00254">
    <property type="entry name" value="GGDEF"/>
    <property type="match status" value="1"/>
</dbReference>
<dbReference type="Gene3D" id="3.40.50.2300">
    <property type="match status" value="1"/>
</dbReference>
<dbReference type="InterPro" id="IPR011006">
    <property type="entry name" value="CheY-like_superfamily"/>
</dbReference>
<dbReference type="OrthoDB" id="9813903at2"/>
<evidence type="ECO:0000256" key="1">
    <source>
        <dbReference type="ARBA" id="ARBA00012528"/>
    </source>
</evidence>
<comment type="catalytic activity">
    <reaction evidence="2">
        <text>2 GTP = 3',3'-c-di-GMP + 2 diphosphate</text>
        <dbReference type="Rhea" id="RHEA:24898"/>
        <dbReference type="ChEBI" id="CHEBI:33019"/>
        <dbReference type="ChEBI" id="CHEBI:37565"/>
        <dbReference type="ChEBI" id="CHEBI:58805"/>
        <dbReference type="EC" id="2.7.7.65"/>
    </reaction>
</comment>
<dbReference type="PANTHER" id="PTHR45138:SF9">
    <property type="entry name" value="DIGUANYLATE CYCLASE DGCM-RELATED"/>
    <property type="match status" value="1"/>
</dbReference>
<keyword evidence="8" id="KW-1185">Reference proteome</keyword>
<proteinExistence type="predicted"/>
<accession>A0A4R3UZH6</accession>
<dbReference type="InterPro" id="IPR043128">
    <property type="entry name" value="Rev_trsase/Diguanyl_cyclase"/>
</dbReference>
<dbReference type="CDD" id="cd00156">
    <property type="entry name" value="REC"/>
    <property type="match status" value="1"/>
</dbReference>
<feature type="domain" description="GGDEF" evidence="6">
    <location>
        <begin position="189"/>
        <end position="324"/>
    </location>
</feature>
<dbReference type="Proteomes" id="UP000295110">
    <property type="component" value="Unassembled WGS sequence"/>
</dbReference>
<evidence type="ECO:0000313" key="7">
    <source>
        <dbReference type="EMBL" id="TCU95394.1"/>
    </source>
</evidence>
<protein>
    <recommendedName>
        <fullName evidence="1">diguanylate cyclase</fullName>
        <ecNumber evidence="1">2.7.7.65</ecNumber>
    </recommendedName>
</protein>
<evidence type="ECO:0000259" key="6">
    <source>
        <dbReference type="PROSITE" id="PS50887"/>
    </source>
</evidence>
<feature type="domain" description="Response regulatory" evidence="5">
    <location>
        <begin position="16"/>
        <end position="132"/>
    </location>
</feature>
<dbReference type="SUPFAM" id="SSF52172">
    <property type="entry name" value="CheY-like"/>
    <property type="match status" value="1"/>
</dbReference>
<name>A0A4R3UZH6_ROSSA</name>
<dbReference type="AlphaFoldDB" id="A0A4R3UZH6"/>
<evidence type="ECO:0000256" key="2">
    <source>
        <dbReference type="ARBA" id="ARBA00034247"/>
    </source>
</evidence>
<evidence type="ECO:0000256" key="3">
    <source>
        <dbReference type="PROSITE-ProRule" id="PRU00169"/>
    </source>
</evidence>
<reference evidence="7 8" key="1">
    <citation type="submission" date="2019-03" db="EMBL/GenBank/DDBJ databases">
        <title>Genomic Encyclopedia of Type Strains, Phase IV (KMG-IV): sequencing the most valuable type-strain genomes for metagenomic binning, comparative biology and taxonomic classification.</title>
        <authorList>
            <person name="Goeker M."/>
        </authorList>
    </citation>
    <scope>NUCLEOTIDE SEQUENCE [LARGE SCALE GENOMIC DNA]</scope>
    <source>
        <strain evidence="7 8">DSM 654</strain>
    </source>
</reference>
<comment type="caution">
    <text evidence="7">The sequence shown here is derived from an EMBL/GenBank/DDBJ whole genome shotgun (WGS) entry which is preliminary data.</text>
</comment>
<dbReference type="InterPro" id="IPR001789">
    <property type="entry name" value="Sig_transdc_resp-reg_receiver"/>
</dbReference>
<organism evidence="7 8">
    <name type="scientific">Roseateles saccharophilus</name>
    <name type="common">Pseudomonas saccharophila</name>
    <dbReference type="NCBI Taxonomy" id="304"/>
    <lineage>
        <taxon>Bacteria</taxon>
        <taxon>Pseudomonadati</taxon>
        <taxon>Pseudomonadota</taxon>
        <taxon>Betaproteobacteria</taxon>
        <taxon>Burkholderiales</taxon>
        <taxon>Sphaerotilaceae</taxon>
        <taxon>Roseateles</taxon>
    </lineage>
</organism>
<dbReference type="InterPro" id="IPR029787">
    <property type="entry name" value="Nucleotide_cyclase"/>
</dbReference>
<dbReference type="EC" id="2.7.7.65" evidence="1"/>
<sequence>MPAPSPSTSDAAASLCILVVDDDEAVRGSIACHLDRLGHRVIEARDAVWALELFERHRPDLVLSDVEMAEYDGCWLARQVRERDQGGWTPIIFLSALTEATDVAAGIAAGADDYLLKPVHPIVLEAKLHAMRRLCRMRAQLQALSDELQRANVELQRLAWHDGLTGLLNRRGLDEHLDAAIGLAQRSGTPLTIMLCDVDHFKRYNDALGHHAGDDCLRRVAALLKQLARRPMDSVARYGGEEFALVLPDTPRAGARTLAHAITRVFGSAALPHPDSSVAAHVTLSGGITTCDPGTATPAATLLQRADEALYLAKSQGRNRFASL</sequence>
<dbReference type="PROSITE" id="PS50887">
    <property type="entry name" value="GGDEF"/>
    <property type="match status" value="1"/>
</dbReference>
<feature type="coiled-coil region" evidence="4">
    <location>
        <begin position="131"/>
        <end position="161"/>
    </location>
</feature>
<dbReference type="Gene3D" id="3.30.70.270">
    <property type="match status" value="1"/>
</dbReference>
<dbReference type="PROSITE" id="PS50110">
    <property type="entry name" value="RESPONSE_REGULATORY"/>
    <property type="match status" value="1"/>
</dbReference>
<dbReference type="InterPro" id="IPR000160">
    <property type="entry name" value="GGDEF_dom"/>
</dbReference>
<dbReference type="GO" id="GO:0043709">
    <property type="term" value="P:cell adhesion involved in single-species biofilm formation"/>
    <property type="evidence" value="ECO:0007669"/>
    <property type="project" value="TreeGrafter"/>
</dbReference>
<evidence type="ECO:0000313" key="8">
    <source>
        <dbReference type="Proteomes" id="UP000295110"/>
    </source>
</evidence>
<dbReference type="PANTHER" id="PTHR45138">
    <property type="entry name" value="REGULATORY COMPONENTS OF SENSORY TRANSDUCTION SYSTEM"/>
    <property type="match status" value="1"/>
</dbReference>
<dbReference type="EMBL" id="SMBU01000015">
    <property type="protein sequence ID" value="TCU95394.1"/>
    <property type="molecule type" value="Genomic_DNA"/>
</dbReference>
<dbReference type="FunFam" id="3.30.70.270:FF:000001">
    <property type="entry name" value="Diguanylate cyclase domain protein"/>
    <property type="match status" value="1"/>
</dbReference>
<dbReference type="RefSeq" id="WP_132572617.1">
    <property type="nucleotide sequence ID" value="NZ_SGUF01000011.1"/>
</dbReference>
<evidence type="ECO:0000256" key="4">
    <source>
        <dbReference type="SAM" id="Coils"/>
    </source>
</evidence>
<dbReference type="GO" id="GO:0005886">
    <property type="term" value="C:plasma membrane"/>
    <property type="evidence" value="ECO:0007669"/>
    <property type="project" value="TreeGrafter"/>
</dbReference>
<dbReference type="SMART" id="SM00267">
    <property type="entry name" value="GGDEF"/>
    <property type="match status" value="1"/>
</dbReference>
<dbReference type="CDD" id="cd01949">
    <property type="entry name" value="GGDEF"/>
    <property type="match status" value="1"/>
</dbReference>
<keyword evidence="4" id="KW-0175">Coiled coil</keyword>
<dbReference type="GO" id="GO:0000160">
    <property type="term" value="P:phosphorelay signal transduction system"/>
    <property type="evidence" value="ECO:0007669"/>
    <property type="project" value="InterPro"/>
</dbReference>
<keyword evidence="3" id="KW-0597">Phosphoprotein</keyword>
<evidence type="ECO:0000259" key="5">
    <source>
        <dbReference type="PROSITE" id="PS50110"/>
    </source>
</evidence>
<dbReference type="SUPFAM" id="SSF55073">
    <property type="entry name" value="Nucleotide cyclase"/>
    <property type="match status" value="1"/>
</dbReference>
<dbReference type="Pfam" id="PF00072">
    <property type="entry name" value="Response_reg"/>
    <property type="match status" value="1"/>
</dbReference>
<gene>
    <name evidence="7" type="ORF">EV671_101586</name>
</gene>
<dbReference type="InterPro" id="IPR050469">
    <property type="entry name" value="Diguanylate_Cyclase"/>
</dbReference>
<dbReference type="GO" id="GO:0052621">
    <property type="term" value="F:diguanylate cyclase activity"/>
    <property type="evidence" value="ECO:0007669"/>
    <property type="project" value="UniProtKB-EC"/>
</dbReference>
<feature type="modified residue" description="4-aspartylphosphate" evidence="3">
    <location>
        <position position="65"/>
    </location>
</feature>
<dbReference type="GO" id="GO:1902201">
    <property type="term" value="P:negative regulation of bacterial-type flagellum-dependent cell motility"/>
    <property type="evidence" value="ECO:0007669"/>
    <property type="project" value="TreeGrafter"/>
</dbReference>